<evidence type="ECO:0000259" key="1">
    <source>
        <dbReference type="Pfam" id="PF00561"/>
    </source>
</evidence>
<protein>
    <submittedName>
        <fullName evidence="2">Alpha/beta hydrolase</fullName>
    </submittedName>
</protein>
<keyword evidence="2" id="KW-0378">Hydrolase</keyword>
<dbReference type="AlphaFoldDB" id="A0A3P1B6K7"/>
<dbReference type="InterPro" id="IPR029058">
    <property type="entry name" value="AB_hydrolase_fold"/>
</dbReference>
<dbReference type="GO" id="GO:0016787">
    <property type="term" value="F:hydrolase activity"/>
    <property type="evidence" value="ECO:0007669"/>
    <property type="project" value="UniProtKB-KW"/>
</dbReference>
<sequence>MKTFNYKNTTIHYSDLGKGNAVLLVHGFLEDSFMWNDLTSHLKTRYRVISVDLLGHGKSECYGYVHTMEDQADMLFALISELRLRKVSLIGHSMGGYIALAFAELYPDNVRSLILSNSSAQPDSDERKINRDRAIDVVKKNSNAFIRMATQNLFDKDAHNLFADKIEAFTQQALKTPLQGIIAALEGMKIRIDREALLHFSPYPKLIIASENDTIIPLDDIKNQVADAEVSFEIIPGGHVSTIEQEAKIATIITSFLKKNG</sequence>
<dbReference type="InterPro" id="IPR000073">
    <property type="entry name" value="AB_hydrolase_1"/>
</dbReference>
<dbReference type="PRINTS" id="PR00111">
    <property type="entry name" value="ABHYDROLASE"/>
</dbReference>
<proteinExistence type="predicted"/>
<accession>A0A3P1B6K7</accession>
<dbReference type="RefSeq" id="WP_124898082.1">
    <property type="nucleotide sequence ID" value="NZ_RQTJ01000002.1"/>
</dbReference>
<dbReference type="SUPFAM" id="SSF53474">
    <property type="entry name" value="alpha/beta-Hydrolases"/>
    <property type="match status" value="1"/>
</dbReference>
<organism evidence="2 3">
    <name type="scientific">Paenimyroides viscosum</name>
    <dbReference type="NCBI Taxonomy" id="2488729"/>
    <lineage>
        <taxon>Bacteria</taxon>
        <taxon>Pseudomonadati</taxon>
        <taxon>Bacteroidota</taxon>
        <taxon>Flavobacteriia</taxon>
        <taxon>Flavobacteriales</taxon>
        <taxon>Flavobacteriaceae</taxon>
        <taxon>Paenimyroides</taxon>
    </lineage>
</organism>
<reference evidence="2 3" key="1">
    <citation type="submission" date="2018-11" db="EMBL/GenBank/DDBJ databases">
        <title>Flavobacterium sp. nov., YIM 102796 draft genome.</title>
        <authorList>
            <person name="Li G."/>
            <person name="Jiang Y."/>
        </authorList>
    </citation>
    <scope>NUCLEOTIDE SEQUENCE [LARGE SCALE GENOMIC DNA]</scope>
    <source>
        <strain evidence="2 3">YIM 102796</strain>
    </source>
</reference>
<dbReference type="OrthoDB" id="252464at2"/>
<dbReference type="Pfam" id="PF00561">
    <property type="entry name" value="Abhydrolase_1"/>
    <property type="match status" value="1"/>
</dbReference>
<dbReference type="Gene3D" id="3.40.50.1820">
    <property type="entry name" value="alpha/beta hydrolase"/>
    <property type="match status" value="1"/>
</dbReference>
<feature type="domain" description="AB hydrolase-1" evidence="1">
    <location>
        <begin position="20"/>
        <end position="243"/>
    </location>
</feature>
<name>A0A3P1B6K7_9FLAO</name>
<comment type="caution">
    <text evidence="2">The sequence shown here is derived from an EMBL/GenBank/DDBJ whole genome shotgun (WGS) entry which is preliminary data.</text>
</comment>
<keyword evidence="3" id="KW-1185">Reference proteome</keyword>
<dbReference type="EMBL" id="RQTJ01000002">
    <property type="protein sequence ID" value="RRA96668.1"/>
    <property type="molecule type" value="Genomic_DNA"/>
</dbReference>
<dbReference type="PANTHER" id="PTHR43798">
    <property type="entry name" value="MONOACYLGLYCEROL LIPASE"/>
    <property type="match status" value="1"/>
</dbReference>
<dbReference type="InterPro" id="IPR050266">
    <property type="entry name" value="AB_hydrolase_sf"/>
</dbReference>
<evidence type="ECO:0000313" key="2">
    <source>
        <dbReference type="EMBL" id="RRA96668.1"/>
    </source>
</evidence>
<evidence type="ECO:0000313" key="3">
    <source>
        <dbReference type="Proteomes" id="UP000268372"/>
    </source>
</evidence>
<gene>
    <name evidence="2" type="ORF">EG242_01115</name>
</gene>
<dbReference type="Proteomes" id="UP000268372">
    <property type="component" value="Unassembled WGS sequence"/>
</dbReference>